<comment type="caution">
    <text evidence="1">The sequence shown here is derived from an EMBL/GenBank/DDBJ whole genome shotgun (WGS) entry which is preliminary data.</text>
</comment>
<accession>A0A5B6W4B2</accession>
<keyword evidence="1" id="KW-0808">Transferase</keyword>
<keyword evidence="1" id="KW-0695">RNA-directed DNA polymerase</keyword>
<keyword evidence="2" id="KW-1185">Reference proteome</keyword>
<evidence type="ECO:0000313" key="1">
    <source>
        <dbReference type="EMBL" id="KAA3476739.1"/>
    </source>
</evidence>
<protein>
    <submittedName>
        <fullName evidence="1">Reverse transcriptase</fullName>
    </submittedName>
</protein>
<organism evidence="1 2">
    <name type="scientific">Gossypium australe</name>
    <dbReference type="NCBI Taxonomy" id="47621"/>
    <lineage>
        <taxon>Eukaryota</taxon>
        <taxon>Viridiplantae</taxon>
        <taxon>Streptophyta</taxon>
        <taxon>Embryophyta</taxon>
        <taxon>Tracheophyta</taxon>
        <taxon>Spermatophyta</taxon>
        <taxon>Magnoliopsida</taxon>
        <taxon>eudicotyledons</taxon>
        <taxon>Gunneridae</taxon>
        <taxon>Pentapetalae</taxon>
        <taxon>rosids</taxon>
        <taxon>malvids</taxon>
        <taxon>Malvales</taxon>
        <taxon>Malvaceae</taxon>
        <taxon>Malvoideae</taxon>
        <taxon>Gossypium</taxon>
    </lineage>
</organism>
<proteinExistence type="predicted"/>
<keyword evidence="1" id="KW-0548">Nucleotidyltransferase</keyword>
<dbReference type="EMBL" id="SMMG02000004">
    <property type="protein sequence ID" value="KAA3476739.1"/>
    <property type="molecule type" value="Genomic_DNA"/>
</dbReference>
<evidence type="ECO:0000313" key="2">
    <source>
        <dbReference type="Proteomes" id="UP000325315"/>
    </source>
</evidence>
<dbReference type="Proteomes" id="UP000325315">
    <property type="component" value="Unassembled WGS sequence"/>
</dbReference>
<dbReference type="SUPFAM" id="SSF56219">
    <property type="entry name" value="DNase I-like"/>
    <property type="match status" value="1"/>
</dbReference>
<dbReference type="GO" id="GO:0003964">
    <property type="term" value="F:RNA-directed DNA polymerase activity"/>
    <property type="evidence" value="ECO:0007669"/>
    <property type="project" value="UniProtKB-KW"/>
</dbReference>
<dbReference type="OrthoDB" id="1750221at2759"/>
<sequence>MGLKLTQRVQEEDNVWYGNKRYIDVMIDENDSSGKWRFTGFYGSPYENNKSNSWAELRNLYIEERVPWFVCGDFNEIMYGFEKK</sequence>
<dbReference type="InterPro" id="IPR036691">
    <property type="entry name" value="Endo/exonu/phosph_ase_sf"/>
</dbReference>
<name>A0A5B6W4B2_9ROSI</name>
<reference evidence="2" key="1">
    <citation type="journal article" date="2019" name="Plant Biotechnol. J.">
        <title>Genome sequencing of the Australian wild diploid species Gossypium australe highlights disease resistance and delayed gland morphogenesis.</title>
        <authorList>
            <person name="Cai Y."/>
            <person name="Cai X."/>
            <person name="Wang Q."/>
            <person name="Wang P."/>
            <person name="Zhang Y."/>
            <person name="Cai C."/>
            <person name="Xu Y."/>
            <person name="Wang K."/>
            <person name="Zhou Z."/>
            <person name="Wang C."/>
            <person name="Geng S."/>
            <person name="Li B."/>
            <person name="Dong Q."/>
            <person name="Hou Y."/>
            <person name="Wang H."/>
            <person name="Ai P."/>
            <person name="Liu Z."/>
            <person name="Yi F."/>
            <person name="Sun M."/>
            <person name="An G."/>
            <person name="Cheng J."/>
            <person name="Zhang Y."/>
            <person name="Shi Q."/>
            <person name="Xie Y."/>
            <person name="Shi X."/>
            <person name="Chang Y."/>
            <person name="Huang F."/>
            <person name="Chen Y."/>
            <person name="Hong S."/>
            <person name="Mi L."/>
            <person name="Sun Q."/>
            <person name="Zhang L."/>
            <person name="Zhou B."/>
            <person name="Peng R."/>
            <person name="Zhang X."/>
            <person name="Liu F."/>
        </authorList>
    </citation>
    <scope>NUCLEOTIDE SEQUENCE [LARGE SCALE GENOMIC DNA]</scope>
    <source>
        <strain evidence="2">cv. PA1801</strain>
    </source>
</reference>
<gene>
    <name evidence="1" type="ORF">EPI10_010688</name>
</gene>
<dbReference type="AlphaFoldDB" id="A0A5B6W4B2"/>